<dbReference type="SUPFAM" id="SSF53697">
    <property type="entry name" value="SIS domain"/>
    <property type="match status" value="1"/>
</dbReference>
<dbReference type="EMBL" id="JABUMX010000002">
    <property type="protein sequence ID" value="NTS31825.1"/>
    <property type="molecule type" value="Genomic_DNA"/>
</dbReference>
<dbReference type="PANTHER" id="PTHR10088:SF4">
    <property type="entry name" value="GLUCOKINASE REGULATORY PROTEIN"/>
    <property type="match status" value="1"/>
</dbReference>
<gene>
    <name evidence="4" type="ORF">HQ945_11220</name>
</gene>
<evidence type="ECO:0000313" key="5">
    <source>
        <dbReference type="Proteomes" id="UP000550508"/>
    </source>
</evidence>
<dbReference type="Proteomes" id="UP000550508">
    <property type="component" value="Unassembled WGS sequence"/>
</dbReference>
<feature type="domain" description="SIS" evidence="3">
    <location>
        <begin position="53"/>
        <end position="216"/>
    </location>
</feature>
<dbReference type="Gene3D" id="3.40.50.10490">
    <property type="entry name" value="Glucose-6-phosphate isomerase like protein, domain 1"/>
    <property type="match status" value="1"/>
</dbReference>
<dbReference type="Gene3D" id="1.10.8.1080">
    <property type="match status" value="1"/>
</dbReference>
<dbReference type="InterPro" id="IPR005488">
    <property type="entry name" value="Etherase_MurQ"/>
</dbReference>
<keyword evidence="1" id="KW-0456">Lyase</keyword>
<dbReference type="GO" id="GO:0097367">
    <property type="term" value="F:carbohydrate derivative binding"/>
    <property type="evidence" value="ECO:0007669"/>
    <property type="project" value="InterPro"/>
</dbReference>
<dbReference type="InterPro" id="IPR040190">
    <property type="entry name" value="MURQ/GCKR"/>
</dbReference>
<keyword evidence="5" id="KW-1185">Reference proteome</keyword>
<name>A0A849VNY3_9HYPH</name>
<dbReference type="RefSeq" id="WP_113282367.1">
    <property type="nucleotide sequence ID" value="NZ_JABUMX010000002.1"/>
</dbReference>
<dbReference type="GO" id="GO:0016835">
    <property type="term" value="F:carbon-oxygen lyase activity"/>
    <property type="evidence" value="ECO:0007669"/>
    <property type="project" value="InterPro"/>
</dbReference>
<dbReference type="InterPro" id="IPR046348">
    <property type="entry name" value="SIS_dom_sf"/>
</dbReference>
<evidence type="ECO:0000256" key="2">
    <source>
        <dbReference type="ARBA" id="ARBA00023277"/>
    </source>
</evidence>
<dbReference type="InterPro" id="IPR001347">
    <property type="entry name" value="SIS_dom"/>
</dbReference>
<dbReference type="GO" id="GO:0009254">
    <property type="term" value="P:peptidoglycan turnover"/>
    <property type="evidence" value="ECO:0007669"/>
    <property type="project" value="TreeGrafter"/>
</dbReference>
<accession>A0A849VNY3</accession>
<dbReference type="Pfam" id="PF13580">
    <property type="entry name" value="SIS_2"/>
    <property type="match status" value="1"/>
</dbReference>
<protein>
    <submittedName>
        <fullName evidence="4">N-acetylmuramic acid 6-phosphate etherase</fullName>
    </submittedName>
</protein>
<dbReference type="CDD" id="cd05007">
    <property type="entry name" value="SIS_Etherase"/>
    <property type="match status" value="1"/>
</dbReference>
<comment type="caution">
    <text evidence="4">The sequence shown here is derived from an EMBL/GenBank/DDBJ whole genome shotgun (WGS) entry which is preliminary data.</text>
</comment>
<dbReference type="AlphaFoldDB" id="A0A849VNY3"/>
<evidence type="ECO:0000313" key="4">
    <source>
        <dbReference type="EMBL" id="NTS31825.1"/>
    </source>
</evidence>
<dbReference type="PANTHER" id="PTHR10088">
    <property type="entry name" value="GLUCOKINASE REGULATORY PROTEIN"/>
    <property type="match status" value="1"/>
</dbReference>
<evidence type="ECO:0000256" key="1">
    <source>
        <dbReference type="ARBA" id="ARBA00023239"/>
    </source>
</evidence>
<organism evidence="4 5">
    <name type="scientific">Phyllobacterium pellucidum</name>
    <dbReference type="NCBI Taxonomy" id="2740464"/>
    <lineage>
        <taxon>Bacteria</taxon>
        <taxon>Pseudomonadati</taxon>
        <taxon>Pseudomonadota</taxon>
        <taxon>Alphaproteobacteria</taxon>
        <taxon>Hyphomicrobiales</taxon>
        <taxon>Phyllobacteriaceae</taxon>
        <taxon>Phyllobacterium</taxon>
    </lineage>
</organism>
<proteinExistence type="predicted"/>
<dbReference type="GO" id="GO:0016803">
    <property type="term" value="F:ether hydrolase activity"/>
    <property type="evidence" value="ECO:0007669"/>
    <property type="project" value="TreeGrafter"/>
</dbReference>
<evidence type="ECO:0000259" key="3">
    <source>
        <dbReference type="PROSITE" id="PS51464"/>
    </source>
</evidence>
<keyword evidence="2" id="KW-0119">Carbohydrate metabolism</keyword>
<dbReference type="PROSITE" id="PS51464">
    <property type="entry name" value="SIS"/>
    <property type="match status" value="1"/>
</dbReference>
<sequence>MAVSRTEERNERAFGLDERSPEDVLELLHEAQIEAAASVSQALGSIAEAATLAAHTLASGGRLAYAAAGSSGLMALADALEIPGTYGISPERIVILIAGGIASLGRLAGSYEDDTSQATADIAAAGLGAGDCLIAVSASGTTPYALAAIEAGKQRGMTVIAIANNPAVPLFDKADIAITLETPPEMVAGSTRMGAGTAQKIALNLLSTLMAIHLGHVHDGYMVNLTADNHKLRDRAAAIVAAVGGCERGDAVRLLEASGGSVKAAILLAAGAEGPQKALEILESNQQRLRPSLSEIGRKDLKESFGSR</sequence>
<reference evidence="4 5" key="1">
    <citation type="submission" date="2020-05" db="EMBL/GenBank/DDBJ databases">
        <authorList>
            <person name="Kim M.K."/>
        </authorList>
    </citation>
    <scope>NUCLEOTIDE SEQUENCE [LARGE SCALE GENOMIC DNA]</scope>
    <source>
        <strain evidence="4 5">BT25</strain>
    </source>
</reference>
<dbReference type="GO" id="GO:0046348">
    <property type="term" value="P:amino sugar catabolic process"/>
    <property type="evidence" value="ECO:0007669"/>
    <property type="project" value="InterPro"/>
</dbReference>
<dbReference type="NCBIfam" id="NF003915">
    <property type="entry name" value="PRK05441.1"/>
    <property type="match status" value="1"/>
</dbReference>